<dbReference type="PANTHER" id="PTHR46354:SF4">
    <property type="entry name" value="PROTEIN DOG1-LIKE 3"/>
    <property type="match status" value="1"/>
</dbReference>
<proteinExistence type="predicted"/>
<reference evidence="2 3" key="1">
    <citation type="submission" date="2017-09" db="EMBL/GenBank/DDBJ databases">
        <title>WGS assembly of Aquilegia coerulea Goldsmith.</title>
        <authorList>
            <person name="Hodges S."/>
            <person name="Kramer E."/>
            <person name="Nordborg M."/>
            <person name="Tomkins J."/>
            <person name="Borevitz J."/>
            <person name="Derieg N."/>
            <person name="Yan J."/>
            <person name="Mihaltcheva S."/>
            <person name="Hayes R.D."/>
            <person name="Rokhsar D."/>
        </authorList>
    </citation>
    <scope>NUCLEOTIDE SEQUENCE [LARGE SCALE GENOMIC DNA]</scope>
    <source>
        <strain evidence="3">cv. Goldsmith</strain>
    </source>
</reference>
<dbReference type="EMBL" id="KZ305031">
    <property type="protein sequence ID" value="PIA47461.1"/>
    <property type="molecule type" value="Genomic_DNA"/>
</dbReference>
<protein>
    <recommendedName>
        <fullName evidence="1">DOG1 domain-containing protein</fullName>
    </recommendedName>
</protein>
<dbReference type="InterPro" id="IPR051886">
    <property type="entry name" value="Seed_Dev/Stress_Resp_Reg"/>
</dbReference>
<dbReference type="OrthoDB" id="542841at2759"/>
<dbReference type="GO" id="GO:0006351">
    <property type="term" value="P:DNA-templated transcription"/>
    <property type="evidence" value="ECO:0007669"/>
    <property type="project" value="InterPro"/>
</dbReference>
<gene>
    <name evidence="2" type="ORF">AQUCO_01400245v1</name>
</gene>
<organism evidence="2 3">
    <name type="scientific">Aquilegia coerulea</name>
    <name type="common">Rocky mountain columbine</name>
    <dbReference type="NCBI Taxonomy" id="218851"/>
    <lineage>
        <taxon>Eukaryota</taxon>
        <taxon>Viridiplantae</taxon>
        <taxon>Streptophyta</taxon>
        <taxon>Embryophyta</taxon>
        <taxon>Tracheophyta</taxon>
        <taxon>Spermatophyta</taxon>
        <taxon>Magnoliopsida</taxon>
        <taxon>Ranunculales</taxon>
        <taxon>Ranunculaceae</taxon>
        <taxon>Thalictroideae</taxon>
        <taxon>Aquilegia</taxon>
    </lineage>
</organism>
<dbReference type="AlphaFoldDB" id="A0A2G5DVD0"/>
<accession>A0A2G5DVD0</accession>
<evidence type="ECO:0000259" key="1">
    <source>
        <dbReference type="PROSITE" id="PS51806"/>
    </source>
</evidence>
<keyword evidence="3" id="KW-1185">Reference proteome</keyword>
<feature type="domain" description="DOG1" evidence="1">
    <location>
        <begin position="22"/>
        <end position="268"/>
    </location>
</feature>
<dbReference type="Proteomes" id="UP000230069">
    <property type="component" value="Unassembled WGS sequence"/>
</dbReference>
<name>A0A2G5DVD0_AQUCA</name>
<evidence type="ECO:0000313" key="3">
    <source>
        <dbReference type="Proteomes" id="UP000230069"/>
    </source>
</evidence>
<dbReference type="PROSITE" id="PS51806">
    <property type="entry name" value="DOG1"/>
    <property type="match status" value="1"/>
</dbReference>
<dbReference type="InterPro" id="IPR025422">
    <property type="entry name" value="TGA_domain"/>
</dbReference>
<dbReference type="InParanoid" id="A0A2G5DVD0"/>
<dbReference type="PANTHER" id="PTHR46354">
    <property type="entry name" value="DOG1 DOMAIN-CONTAINING PROTEIN"/>
    <property type="match status" value="1"/>
</dbReference>
<dbReference type="Pfam" id="PF14144">
    <property type="entry name" value="DOG1"/>
    <property type="match status" value="1"/>
</dbReference>
<dbReference type="STRING" id="218851.A0A2G5DVD0"/>
<evidence type="ECO:0000313" key="2">
    <source>
        <dbReference type="EMBL" id="PIA47461.1"/>
    </source>
</evidence>
<dbReference type="GO" id="GO:0043565">
    <property type="term" value="F:sequence-specific DNA binding"/>
    <property type="evidence" value="ECO:0007669"/>
    <property type="project" value="InterPro"/>
</dbReference>
<sequence>MSLPPGSAAYMSSTIHHVQAEQESFHNFFQAWIVEQDNHLNELISASKTQAETNSSKEEAEMILRPLINQVVQHYEEYYQAKSNWGKQDVLAMLSPTWTSSFEDAFLWIGGWRPSMAFHLLYSKSGLQLEAKLEEILRGLGTGDLGDLTPSQLVSVDELHRKIIKEEKKITEKMAKHQETVADTSMVDLSHIMTELQNAEAESGLVNSTLAPKEEGLERLLQIADDLRLTTLKGVINILSAIQAVHFLIAAAELHLRIHEWGQKRDAANHTHLNPMASTTKTMGSRHPATNITSTSTIERVILN</sequence>